<feature type="compositionally biased region" description="Low complexity" evidence="1">
    <location>
        <begin position="77"/>
        <end position="109"/>
    </location>
</feature>
<sequence>MLQCTAITNLPHDEALPALLAMDDCPDDAEDLLDDKPYVLCELGEHDETTEHAARLWTAETEPPRACGSCGRRVREATASTTGSSSSPCAPTASTTSARTTGSGAACTRLTPQPQLPHHRPLRDAHHAHIRHNAQRAGKTTSRATAKRPDSVGCSSSGLRCELRDHSRC</sequence>
<organism evidence="2">
    <name type="scientific">Streptomyces globisporus</name>
    <dbReference type="NCBI Taxonomy" id="1908"/>
    <lineage>
        <taxon>Bacteria</taxon>
        <taxon>Bacillati</taxon>
        <taxon>Actinomycetota</taxon>
        <taxon>Actinomycetes</taxon>
        <taxon>Kitasatosporales</taxon>
        <taxon>Streptomycetaceae</taxon>
        <taxon>Streptomyces</taxon>
    </lineage>
</organism>
<evidence type="ECO:0000256" key="1">
    <source>
        <dbReference type="SAM" id="MobiDB-lite"/>
    </source>
</evidence>
<dbReference type="AlphaFoldDB" id="A0A927BJT2"/>
<protein>
    <submittedName>
        <fullName evidence="2">Uncharacterized protein</fullName>
    </submittedName>
</protein>
<gene>
    <name evidence="2" type="ORF">ID875_06405</name>
</gene>
<accession>A0A927BJT2</accession>
<reference evidence="2" key="1">
    <citation type="journal article" date="2020" name="PLoS ONE">
        <title>Isolation and characterization of Streptomyces bacteriophages and Streptomyces strains encoding biosynthetic arsenals: Streptomyces strains and phages for antibiotic discovery.</title>
        <authorList>
            <person name="Montano E.T."/>
            <person name="Nideffer J.F."/>
            <person name="Brumage L."/>
            <person name="Erb M."/>
            <person name="Derman A.I."/>
            <person name="Davis J.P."/>
            <person name="Estrada E."/>
            <person name="Fu S."/>
            <person name="Le D."/>
            <person name="Vuppala A."/>
            <person name="Tran C."/>
            <person name="Luterstein E."/>
            <person name="Lakkaraju S."/>
            <person name="Panchagnula S."/>
            <person name="Ren C."/>
            <person name="Doan J."/>
            <person name="Tran S."/>
            <person name="Soriano J."/>
            <person name="Fujita Y."/>
            <person name="Gutala P."/>
            <person name="Fujii Q."/>
            <person name="Lee M."/>
            <person name="Bui A."/>
            <person name="Villarreal C."/>
            <person name="Shing S.R."/>
            <person name="Kim S."/>
            <person name="Freeman D."/>
            <person name="Racha V."/>
            <person name="Ho A."/>
            <person name="Kumar P."/>
            <person name="Falah K."/>
            <person name="Dawson T."/>
            <person name="Enustun E."/>
            <person name="Prichard A."/>
            <person name="Gomez A."/>
            <person name="Khanna K."/>
            <person name="Trigg S."/>
            <person name="Fernandez L."/>
            <person name="Pogliano K."/>
            <person name="Pogliano J."/>
        </authorList>
    </citation>
    <scope>NUCLEOTIDE SEQUENCE</scope>
    <source>
        <strain evidence="2">QF2</strain>
    </source>
</reference>
<dbReference type="EMBL" id="JACWUS010000001">
    <property type="protein sequence ID" value="MBD2828067.1"/>
    <property type="molecule type" value="Genomic_DNA"/>
</dbReference>
<name>A0A927BJT2_STRGL</name>
<proteinExistence type="predicted"/>
<feature type="region of interest" description="Disordered" evidence="1">
    <location>
        <begin position="66"/>
        <end position="157"/>
    </location>
</feature>
<comment type="caution">
    <text evidence="2">The sequence shown here is derived from an EMBL/GenBank/DDBJ whole genome shotgun (WGS) entry which is preliminary data.</text>
</comment>
<evidence type="ECO:0000313" key="2">
    <source>
        <dbReference type="EMBL" id="MBD2828067.1"/>
    </source>
</evidence>